<dbReference type="EMBL" id="CP022358">
    <property type="protein sequence ID" value="ASK70828.1"/>
    <property type="molecule type" value="Genomic_DNA"/>
</dbReference>
<evidence type="ECO:0000313" key="2">
    <source>
        <dbReference type="EMBL" id="ASK70828.1"/>
    </source>
</evidence>
<dbReference type="AlphaFoldDB" id="A0A220URJ9"/>
<accession>A0A220URJ9</accession>
<keyword evidence="1" id="KW-0732">Signal</keyword>
<dbReference type="KEGG" id="sbj:CF168_19215"/>
<proteinExistence type="predicted"/>
<dbReference type="RefSeq" id="WP_011621140.1">
    <property type="nucleotide sequence ID" value="NZ_CP022358.1"/>
</dbReference>
<dbReference type="Proteomes" id="UP000198367">
    <property type="component" value="Chromosome"/>
</dbReference>
<gene>
    <name evidence="2" type="ORF">CF168_19215</name>
</gene>
<feature type="signal peptide" evidence="1">
    <location>
        <begin position="1"/>
        <end position="21"/>
    </location>
</feature>
<name>A0A220URJ9_9GAMM</name>
<evidence type="ECO:0000313" key="3">
    <source>
        <dbReference type="Proteomes" id="UP000198367"/>
    </source>
</evidence>
<sequence length="247" mass="28020">MKPLVASILLGISLLSSPLWAEEYTVETYQEIFKGDNQFKQKQAIEALTIAGLSDPAIYDVLEAKLIESLPLATEKNAIDYSAWLVKGLAYSGNDKYSETINSIVRGNFHKKLKKYATQALENLDKYKKWNAILADKSQYVAEQSPKNNAYANALKSDDLELMRLAAKRMMDDQNYDDFLLERLSVELKNPRLMSNDKLAIDTYANMAKALAASGNTQYREVIENIANNNPNKKLKSYAESYLKKYY</sequence>
<organism evidence="2 3">
    <name type="scientific">Shewanella bicestrii</name>
    <dbReference type="NCBI Taxonomy" id="2018305"/>
    <lineage>
        <taxon>Bacteria</taxon>
        <taxon>Pseudomonadati</taxon>
        <taxon>Pseudomonadota</taxon>
        <taxon>Gammaproteobacteria</taxon>
        <taxon>Alteromonadales</taxon>
        <taxon>Shewanellaceae</taxon>
        <taxon>Shewanella</taxon>
    </lineage>
</organism>
<evidence type="ECO:0008006" key="4">
    <source>
        <dbReference type="Google" id="ProtNLM"/>
    </source>
</evidence>
<feature type="chain" id="PRO_5011688610" description="HEAT repeat domain-containing protein" evidence="1">
    <location>
        <begin position="22"/>
        <end position="247"/>
    </location>
</feature>
<keyword evidence="3" id="KW-1185">Reference proteome</keyword>
<protein>
    <recommendedName>
        <fullName evidence="4">HEAT repeat domain-containing protein</fullName>
    </recommendedName>
</protein>
<evidence type="ECO:0000256" key="1">
    <source>
        <dbReference type="SAM" id="SignalP"/>
    </source>
</evidence>
<reference evidence="2 3" key="1">
    <citation type="submission" date="2017-07" db="EMBL/GenBank/DDBJ databases">
        <title>Phenotypical and genomic characterization of a clinical isolate of Shewanella bicestrii sp. nov. producing an extended-spectrum beta-lactamase and a new oxacillinase variant.</title>
        <authorList>
            <person name="Jousset A.B."/>
            <person name="Bonnin R.A."/>
            <person name="Girlich D."/>
            <person name="Dabos L."/>
            <person name="Potron A."/>
            <person name="Dortet L."/>
            <person name="Glaser P."/>
            <person name="Naas T."/>
        </authorList>
    </citation>
    <scope>NUCLEOTIDE SEQUENCE [LARGE SCALE GENOMIC DNA]</scope>
    <source>
        <strain evidence="2 3">JAB-1</strain>
    </source>
</reference>